<evidence type="ECO:0000313" key="2">
    <source>
        <dbReference type="Proteomes" id="UP001150830"/>
    </source>
</evidence>
<accession>A0A9X3ELB2</accession>
<name>A0A9X3ELB2_9GAMM</name>
<proteinExistence type="predicted"/>
<organism evidence="1 2">
    <name type="scientific">Parathalassolituus penaei</name>
    <dbReference type="NCBI Taxonomy" id="2997323"/>
    <lineage>
        <taxon>Bacteria</taxon>
        <taxon>Pseudomonadati</taxon>
        <taxon>Pseudomonadota</taxon>
        <taxon>Gammaproteobacteria</taxon>
        <taxon>Oceanospirillales</taxon>
        <taxon>Oceanospirillaceae</taxon>
        <taxon>Parathalassolituus</taxon>
    </lineage>
</organism>
<dbReference type="AlphaFoldDB" id="A0A9X3ELB2"/>
<dbReference type="EMBL" id="JAPNOA010000019">
    <property type="protein sequence ID" value="MCY0964738.1"/>
    <property type="molecule type" value="Genomic_DNA"/>
</dbReference>
<gene>
    <name evidence="1" type="ORF">OUO13_06035</name>
</gene>
<keyword evidence="2" id="KW-1185">Reference proteome</keyword>
<evidence type="ECO:0000313" key="1">
    <source>
        <dbReference type="EMBL" id="MCY0964738.1"/>
    </source>
</evidence>
<comment type="caution">
    <text evidence="1">The sequence shown here is derived from an EMBL/GenBank/DDBJ whole genome shotgun (WGS) entry which is preliminary data.</text>
</comment>
<dbReference type="Proteomes" id="UP001150830">
    <property type="component" value="Unassembled WGS sequence"/>
</dbReference>
<sequence length="156" mass="17603">MEQEQIRQQLTKAFGLAPMTVAVLIGIEEDGLHPRLGEVFVEVLQNDRYQAHFTQGFEMAGIDNNDMMGLMEGGIEAVTASLDIAAQAIRQLTNNPEQSLYIKMRLFEFGEDMALQLDNRQPGEGEQLSELYQAKLHYLSVRLNMQEDMQLLGPSE</sequence>
<reference evidence="1" key="1">
    <citation type="submission" date="2022-11" db="EMBL/GenBank/DDBJ databases">
        <title>Parathalassolutuus dongxingensis gen. nov., sp. nov., a novel member of family Oceanospirillaceae isolated from a coastal shrimp pond in Guangxi, China.</title>
        <authorList>
            <person name="Chen H."/>
        </authorList>
    </citation>
    <scope>NUCLEOTIDE SEQUENCE</scope>
    <source>
        <strain evidence="1">G-43</strain>
    </source>
</reference>
<protein>
    <submittedName>
        <fullName evidence="1">Uncharacterized protein</fullName>
    </submittedName>
</protein>
<dbReference type="RefSeq" id="WP_283172956.1">
    <property type="nucleotide sequence ID" value="NZ_JAPNOA010000019.1"/>
</dbReference>